<evidence type="ECO:0000256" key="2">
    <source>
        <dbReference type="SAM" id="MobiDB-lite"/>
    </source>
</evidence>
<reference evidence="4 5" key="1">
    <citation type="submission" date="2020-02" db="EMBL/GenBank/DDBJ databases">
        <title>Balneolaceae bacterium YR4-1, complete genome.</title>
        <authorList>
            <person name="Li Y."/>
            <person name="Wu S."/>
        </authorList>
    </citation>
    <scope>NUCLEOTIDE SEQUENCE [LARGE SCALE GENOMIC DNA]</scope>
    <source>
        <strain evidence="4 5">YR4-1</strain>
    </source>
</reference>
<name>A0A6M1SX95_9BACT</name>
<keyword evidence="1" id="KW-0732">Signal</keyword>
<dbReference type="Gene3D" id="2.130.10.130">
    <property type="entry name" value="Integrin alpha, N-terminal"/>
    <property type="match status" value="3"/>
</dbReference>
<feature type="domain" description="ASPIC/UnbV" evidence="3">
    <location>
        <begin position="523"/>
        <end position="589"/>
    </location>
</feature>
<feature type="region of interest" description="Disordered" evidence="2">
    <location>
        <begin position="185"/>
        <end position="219"/>
    </location>
</feature>
<sequence>MSCSSLDSSDNKLFIYLSQDHTGVTFENNLTYNKELNPYTYRNFYNGGGVGIGDFNKDGLQDVFFTGNQVSNRLYLNEGDFRFRDITDTAGLNSEGVWSTGVSVVDINGDGWLDIYVCKSGSPGGENRHNELFINNGDSTFTEQSEQYGLDVKGLSTDAVFFDYDRDGDLDMYLLSNSFQSVTALSPQPGLRSTPDSDGGDRLFRNEMGSTENRSDGSPIFTDVTESAGIFSSRIGFGLDVLAGDVNGDSWPDLYVSNDFFERDYLYINSGDGTFSERLPELMRSISFSSMGGDLADINHDGYPEIFVTDMLPEPWARAKSKTAFDFWDDYSERFRNGYFYQFVRNTLQLNTGLLPGDGVKFREIGRMSGVEATDWSWTALFADLNLDGSNDIYVTNGIYKDLTDQDYISDHNSMRKLRSVIEDDQPVSILFDEIPSTPISNYAFSGTDSLVFHNKAKDWGLAKEGFSNGAAYADLDNDGDLDLVVNNVNSPASILKNQSEVVQPDQRGMTLQLQGASNNTFAVGAKVRIWIDGKLYYREQQPMRGFQSSVDPRLHFGFGQSETIDSLLVEWPGGGYTFKENIPIETSLVINRSEDEGSETSIDSRALSVKSSLPKPLFQNITASVSLDYSHSENEFVDFRRDRLLYEMHSTEGPASCVADINGDGLDDLYLGGAKGQAGRIFIQSESRVFSNLEQEALISDRDSEDTDCTWFDANGDGALDLYVTSGGSEFPSSSSSLADRLYINENGEFIRNSNLLPQSQYEIAAVVKAEDFDQDGDIDLFTGSRMQPFAYGVAANGNLLVNDGSGNFSNENEQLAPELRELGLLTDAAWMDYDSDGDSDLIIAGEWMPLTIMQNMLNETGQATFEELTQKSGLGESSGLWKSLLIADVNRDGRPDIIAGNQGLNSRFKASRENPLKLWVNDFDQNGSIEQVITQSEQGRDIPLVLLQDLRQQMPRIGSRVPDFETYSEMDMNDLFTQEELKGGSVLAANNLESAVFVNKGNGNFEMQSLPQEAQYTPLYAGLYHERSPENTAYLLTAGNLDAVKPLFGAYQSGYGTVLEFGENNINGLDLAESGFIVGGEVRGIHAVKSLDNLLFLVIRNNNSHIWFKQTD</sequence>
<evidence type="ECO:0000313" key="5">
    <source>
        <dbReference type="Proteomes" id="UP000473278"/>
    </source>
</evidence>
<keyword evidence="5" id="KW-1185">Reference proteome</keyword>
<evidence type="ECO:0000259" key="3">
    <source>
        <dbReference type="Pfam" id="PF07593"/>
    </source>
</evidence>
<comment type="caution">
    <text evidence="4">The sequence shown here is derived from an EMBL/GenBank/DDBJ whole genome shotgun (WGS) entry which is preliminary data.</text>
</comment>
<evidence type="ECO:0000313" key="4">
    <source>
        <dbReference type="EMBL" id="NGP76616.1"/>
    </source>
</evidence>
<dbReference type="PANTHER" id="PTHR16026:SF0">
    <property type="entry name" value="CARTILAGE ACIDIC PROTEIN 1"/>
    <property type="match status" value="1"/>
</dbReference>
<dbReference type="Pfam" id="PF07593">
    <property type="entry name" value="UnbV_ASPIC"/>
    <property type="match status" value="1"/>
</dbReference>
<dbReference type="RefSeq" id="WP_165141109.1">
    <property type="nucleotide sequence ID" value="NZ_JAALLT010000002.1"/>
</dbReference>
<dbReference type="EMBL" id="JAALLT010000002">
    <property type="protein sequence ID" value="NGP76616.1"/>
    <property type="molecule type" value="Genomic_DNA"/>
</dbReference>
<dbReference type="InterPro" id="IPR011519">
    <property type="entry name" value="UnbV_ASPIC"/>
</dbReference>
<dbReference type="InterPro" id="IPR013517">
    <property type="entry name" value="FG-GAP"/>
</dbReference>
<dbReference type="Pfam" id="PF13517">
    <property type="entry name" value="FG-GAP_3"/>
    <property type="match status" value="5"/>
</dbReference>
<organism evidence="4 5">
    <name type="scientific">Halalkalibaculum roseum</name>
    <dbReference type="NCBI Taxonomy" id="2709311"/>
    <lineage>
        <taxon>Bacteria</taxon>
        <taxon>Pseudomonadati</taxon>
        <taxon>Balneolota</taxon>
        <taxon>Balneolia</taxon>
        <taxon>Balneolales</taxon>
        <taxon>Balneolaceae</taxon>
        <taxon>Halalkalibaculum</taxon>
    </lineage>
</organism>
<accession>A0A6M1SX95</accession>
<protein>
    <submittedName>
        <fullName evidence="4">VCBS repeat-containing protein</fullName>
    </submittedName>
</protein>
<evidence type="ECO:0000256" key="1">
    <source>
        <dbReference type="ARBA" id="ARBA00022729"/>
    </source>
</evidence>
<proteinExistence type="predicted"/>
<dbReference type="SUPFAM" id="SSF69318">
    <property type="entry name" value="Integrin alpha N-terminal domain"/>
    <property type="match status" value="2"/>
</dbReference>
<dbReference type="InterPro" id="IPR027039">
    <property type="entry name" value="Crtac1"/>
</dbReference>
<dbReference type="AlphaFoldDB" id="A0A6M1SX95"/>
<gene>
    <name evidence="4" type="ORF">G3570_08225</name>
</gene>
<dbReference type="PANTHER" id="PTHR16026">
    <property type="entry name" value="CARTILAGE ACIDIC PROTEIN 1"/>
    <property type="match status" value="1"/>
</dbReference>
<dbReference type="InterPro" id="IPR028994">
    <property type="entry name" value="Integrin_alpha_N"/>
</dbReference>
<dbReference type="Proteomes" id="UP000473278">
    <property type="component" value="Unassembled WGS sequence"/>
</dbReference>